<feature type="compositionally biased region" description="Acidic residues" evidence="1">
    <location>
        <begin position="185"/>
        <end position="195"/>
    </location>
</feature>
<keyword evidence="3" id="KW-1185">Reference proteome</keyword>
<organism evidence="2 3">
    <name type="scientific">Ditylenchus destructor</name>
    <dbReference type="NCBI Taxonomy" id="166010"/>
    <lineage>
        <taxon>Eukaryota</taxon>
        <taxon>Metazoa</taxon>
        <taxon>Ecdysozoa</taxon>
        <taxon>Nematoda</taxon>
        <taxon>Chromadorea</taxon>
        <taxon>Rhabditida</taxon>
        <taxon>Tylenchina</taxon>
        <taxon>Tylenchomorpha</taxon>
        <taxon>Sphaerularioidea</taxon>
        <taxon>Anguinidae</taxon>
        <taxon>Anguininae</taxon>
        <taxon>Ditylenchus</taxon>
    </lineage>
</organism>
<dbReference type="InterPro" id="IPR052969">
    <property type="entry name" value="Thr-specific_kinase-like"/>
</dbReference>
<gene>
    <name evidence="2" type="ORF">DdX_16146</name>
</gene>
<feature type="compositionally biased region" description="Basic and acidic residues" evidence="1">
    <location>
        <begin position="56"/>
        <end position="65"/>
    </location>
</feature>
<protein>
    <submittedName>
        <fullName evidence="2">Alpha-protein kinase vwkA</fullName>
    </submittedName>
</protein>
<proteinExistence type="predicted"/>
<name>A0AAD4MP70_9BILA</name>
<sequence length="195" mass="21540">MGGMEKASNLSWSHKFGTKVIFHIADAPCHGKEFFNGLGFDVPDPDGSTSELNGYNDDRYPDGDPDGRTPEEFFEKVFPKKGIQYHFGKINTATDKMIKEFRKISESPIKEFDIKDVQAMTDKVVNMVSASIDHVVKKARTQYKQNNLDASNSGGYVLDSGTDVNADSNPDVSNSDSENNSPDIDNTEDASDSKE</sequence>
<dbReference type="EMBL" id="JAKKPZ010000121">
    <property type="protein sequence ID" value="KAI1701316.1"/>
    <property type="molecule type" value="Genomic_DNA"/>
</dbReference>
<reference evidence="2" key="1">
    <citation type="submission" date="2022-01" db="EMBL/GenBank/DDBJ databases">
        <title>Genome Sequence Resource for Two Populations of Ditylenchus destructor, the Migratory Endoparasitic Phytonematode.</title>
        <authorList>
            <person name="Zhang H."/>
            <person name="Lin R."/>
            <person name="Xie B."/>
        </authorList>
    </citation>
    <scope>NUCLEOTIDE SEQUENCE</scope>
    <source>
        <strain evidence="2">BazhouSP</strain>
    </source>
</reference>
<dbReference type="PANTHER" id="PTHR47763">
    <property type="entry name" value="ALPHA-PROTEIN KINASE VWKA"/>
    <property type="match status" value="1"/>
</dbReference>
<dbReference type="GO" id="GO:0016301">
    <property type="term" value="F:kinase activity"/>
    <property type="evidence" value="ECO:0007669"/>
    <property type="project" value="UniProtKB-KW"/>
</dbReference>
<keyword evidence="2" id="KW-0808">Transferase</keyword>
<comment type="caution">
    <text evidence="2">The sequence shown here is derived from an EMBL/GenBank/DDBJ whole genome shotgun (WGS) entry which is preliminary data.</text>
</comment>
<evidence type="ECO:0000313" key="2">
    <source>
        <dbReference type="EMBL" id="KAI1701316.1"/>
    </source>
</evidence>
<feature type="compositionally biased region" description="Polar residues" evidence="1">
    <location>
        <begin position="162"/>
        <end position="184"/>
    </location>
</feature>
<dbReference type="PANTHER" id="PTHR47763:SF4">
    <property type="entry name" value="ALPHA-PROTEIN KINASE VWKA"/>
    <property type="match status" value="1"/>
</dbReference>
<evidence type="ECO:0000256" key="1">
    <source>
        <dbReference type="SAM" id="MobiDB-lite"/>
    </source>
</evidence>
<feature type="compositionally biased region" description="Polar residues" evidence="1">
    <location>
        <begin position="145"/>
        <end position="154"/>
    </location>
</feature>
<feature type="region of interest" description="Disordered" evidence="1">
    <location>
        <begin position="46"/>
        <end position="65"/>
    </location>
</feature>
<feature type="region of interest" description="Disordered" evidence="1">
    <location>
        <begin position="145"/>
        <end position="195"/>
    </location>
</feature>
<dbReference type="AlphaFoldDB" id="A0AAD4MP70"/>
<keyword evidence="2" id="KW-0418">Kinase</keyword>
<dbReference type="Proteomes" id="UP001201812">
    <property type="component" value="Unassembled WGS sequence"/>
</dbReference>
<accession>A0AAD4MP70</accession>
<evidence type="ECO:0000313" key="3">
    <source>
        <dbReference type="Proteomes" id="UP001201812"/>
    </source>
</evidence>